<dbReference type="GO" id="GO:0052689">
    <property type="term" value="F:carboxylic ester hydrolase activity"/>
    <property type="evidence" value="ECO:0007669"/>
    <property type="project" value="InterPro"/>
</dbReference>
<reference evidence="3 4" key="1">
    <citation type="journal article" date="2018" name="J. Microbiol.">
        <title>Salicibibacter kimchii gen. nov., sp. nov., a moderately halophilic and alkalitolerant bacterium in the family Bacillaceae, isolated from kimchi.</title>
        <authorList>
            <person name="Jang J.Y."/>
            <person name="Oh Y.J."/>
            <person name="Lim S.K."/>
            <person name="Park H.K."/>
            <person name="Lee C."/>
            <person name="Kim J.Y."/>
            <person name="Lee M.A."/>
            <person name="Choi H.J."/>
        </authorList>
    </citation>
    <scope>NUCLEOTIDE SEQUENCE [LARGE SCALE GENOMIC DNA]</scope>
    <source>
        <strain evidence="3 4">NKC1-1</strain>
    </source>
</reference>
<dbReference type="EMBL" id="CP031092">
    <property type="protein sequence ID" value="AXF56253.1"/>
    <property type="molecule type" value="Genomic_DNA"/>
</dbReference>
<dbReference type="RefSeq" id="WP_114372869.1">
    <property type="nucleotide sequence ID" value="NZ_CP031092.1"/>
</dbReference>
<protein>
    <submittedName>
        <fullName evidence="3">Carboxylesterase</fullName>
    </submittedName>
</protein>
<evidence type="ECO:0000259" key="2">
    <source>
        <dbReference type="Pfam" id="PF12146"/>
    </source>
</evidence>
<feature type="domain" description="Serine aminopeptidase S33" evidence="2">
    <location>
        <begin position="17"/>
        <end position="227"/>
    </location>
</feature>
<keyword evidence="4" id="KW-1185">Reference proteome</keyword>
<evidence type="ECO:0000313" key="4">
    <source>
        <dbReference type="Proteomes" id="UP000252100"/>
    </source>
</evidence>
<dbReference type="PIRSF" id="PIRSF017388">
    <property type="entry name" value="Esterase_lipase"/>
    <property type="match status" value="1"/>
</dbReference>
<dbReference type="Proteomes" id="UP000252100">
    <property type="component" value="Chromosome"/>
</dbReference>
<dbReference type="InterPro" id="IPR051044">
    <property type="entry name" value="MAG_DAG_Lipase"/>
</dbReference>
<sequence length="256" mass="29198">MKIVPPKPFTFNGENGRAVLLLHGFTGSTADVRMLGRFLQKNGYTTHAPLFPGHGVPPEQLLETTPDDWWKAVEEGYGHLRAQGFEHIAVCGLSLGGLFTLKAGYTYKVNGIIPMCAPAITEKQDERLYNGLLQYAEAYKGYEKKEEQTIEKEMNDFKKDTETVLSAIPSLITTIRERLREIKMPIEIIQAGRDEMVDTGSANVIYDQVSSRQKHVRWYEEAPHVITLWEEKEIVHEHILAFLEQLDWKERSETHG</sequence>
<evidence type="ECO:0000256" key="1">
    <source>
        <dbReference type="PIRSR" id="PIRSR017388-1"/>
    </source>
</evidence>
<dbReference type="Gene3D" id="3.40.50.1820">
    <property type="entry name" value="alpha/beta hydrolase"/>
    <property type="match status" value="1"/>
</dbReference>
<feature type="active site" description="Nucleophile" evidence="1">
    <location>
        <position position="94"/>
    </location>
</feature>
<dbReference type="InterPro" id="IPR012354">
    <property type="entry name" value="Esterase_lipase"/>
</dbReference>
<dbReference type="KEGG" id="rue:DT065_09650"/>
<proteinExistence type="predicted"/>
<name>A0A345BZ72_9BACI</name>
<dbReference type="PANTHER" id="PTHR11614">
    <property type="entry name" value="PHOSPHOLIPASE-RELATED"/>
    <property type="match status" value="1"/>
</dbReference>
<feature type="active site" description="Charge relay system" evidence="1">
    <location>
        <position position="224"/>
    </location>
</feature>
<dbReference type="SUPFAM" id="SSF53474">
    <property type="entry name" value="alpha/beta-Hydrolases"/>
    <property type="match status" value="1"/>
</dbReference>
<dbReference type="OrthoDB" id="9800213at2"/>
<dbReference type="InterPro" id="IPR022742">
    <property type="entry name" value="Hydrolase_4"/>
</dbReference>
<dbReference type="Pfam" id="PF12146">
    <property type="entry name" value="Hydrolase_4"/>
    <property type="match status" value="1"/>
</dbReference>
<gene>
    <name evidence="3" type="ORF">DT065_09650</name>
</gene>
<organism evidence="3 4">
    <name type="scientific">Salicibibacter kimchii</name>
    <dbReference type="NCBI Taxonomy" id="2099786"/>
    <lineage>
        <taxon>Bacteria</taxon>
        <taxon>Bacillati</taxon>
        <taxon>Bacillota</taxon>
        <taxon>Bacilli</taxon>
        <taxon>Bacillales</taxon>
        <taxon>Bacillaceae</taxon>
        <taxon>Salicibibacter</taxon>
    </lineage>
</organism>
<dbReference type="AlphaFoldDB" id="A0A345BZ72"/>
<evidence type="ECO:0000313" key="3">
    <source>
        <dbReference type="EMBL" id="AXF56253.1"/>
    </source>
</evidence>
<accession>A0A345BZ72</accession>
<feature type="active site" description="Charge relay system" evidence="1">
    <location>
        <position position="194"/>
    </location>
</feature>
<dbReference type="InterPro" id="IPR029058">
    <property type="entry name" value="AB_hydrolase_fold"/>
</dbReference>